<gene>
    <name evidence="2" type="ORF">Pmani_031477</name>
</gene>
<evidence type="ECO:0000256" key="1">
    <source>
        <dbReference type="SAM" id="Phobius"/>
    </source>
</evidence>
<keyword evidence="1" id="KW-0812">Transmembrane</keyword>
<dbReference type="GO" id="GO:0031902">
    <property type="term" value="C:late endosome membrane"/>
    <property type="evidence" value="ECO:0007669"/>
    <property type="project" value="TreeGrafter"/>
</dbReference>
<name>A0AAE1NTL3_9EUCA</name>
<keyword evidence="1" id="KW-0472">Membrane</keyword>
<dbReference type="InterPro" id="IPR029063">
    <property type="entry name" value="SAM-dependent_MTases_sf"/>
</dbReference>
<dbReference type="Gene3D" id="3.40.50.150">
    <property type="entry name" value="Vaccinia Virus protein VP39"/>
    <property type="match status" value="1"/>
</dbReference>
<keyword evidence="1" id="KW-1133">Transmembrane helix</keyword>
<keyword evidence="3" id="KW-1185">Reference proteome</keyword>
<evidence type="ECO:0000313" key="3">
    <source>
        <dbReference type="Proteomes" id="UP001292094"/>
    </source>
</evidence>
<accession>A0AAE1NTL3</accession>
<dbReference type="AlphaFoldDB" id="A0AAE1NTL3"/>
<proteinExistence type="predicted"/>
<evidence type="ECO:0000313" key="2">
    <source>
        <dbReference type="EMBL" id="KAK4296010.1"/>
    </source>
</evidence>
<sequence length="312" mass="34695">MRTGAGVGVGVGDVERMVSWVVRRYGKFLLAGALSTFLALNLALHAGTGLAMFCEQECIDRLMSTPLHSIDKDAVLYIRKHWIDAPPAPPASFKSTVPLDKPPWYSLGSWGEAYNFVNDYFSKYEKPGTFMELGAGDGEFMSLTLWVERVKGFKGLLVEPNPRVYDRLRALGRASHSVRACATPEQGHRKEVLWLRQIPDNLPPLLTRMQAGSNRLYQYVSKEDRELGETVGIQCFNAGALALAGLNTNRVDLLTISTHGGEMEILASIPRAVQFREERDDLFNVAASRGLYQVFEKGNIHILVPDNEVKVV</sequence>
<dbReference type="GO" id="GO:0005886">
    <property type="term" value="C:plasma membrane"/>
    <property type="evidence" value="ECO:0007669"/>
    <property type="project" value="TreeGrafter"/>
</dbReference>
<protein>
    <recommendedName>
        <fullName evidence="4">Methyltransferase FkbM domain-containing protein</fullName>
    </recommendedName>
</protein>
<dbReference type="GO" id="GO:0016197">
    <property type="term" value="P:endosomal transport"/>
    <property type="evidence" value="ECO:0007669"/>
    <property type="project" value="TreeGrafter"/>
</dbReference>
<organism evidence="2 3">
    <name type="scientific">Petrolisthes manimaculis</name>
    <dbReference type="NCBI Taxonomy" id="1843537"/>
    <lineage>
        <taxon>Eukaryota</taxon>
        <taxon>Metazoa</taxon>
        <taxon>Ecdysozoa</taxon>
        <taxon>Arthropoda</taxon>
        <taxon>Crustacea</taxon>
        <taxon>Multicrustacea</taxon>
        <taxon>Malacostraca</taxon>
        <taxon>Eumalacostraca</taxon>
        <taxon>Eucarida</taxon>
        <taxon>Decapoda</taxon>
        <taxon>Pleocyemata</taxon>
        <taxon>Anomura</taxon>
        <taxon>Galatheoidea</taxon>
        <taxon>Porcellanidae</taxon>
        <taxon>Petrolisthes</taxon>
    </lineage>
</organism>
<dbReference type="GO" id="GO:0005794">
    <property type="term" value="C:Golgi apparatus"/>
    <property type="evidence" value="ECO:0007669"/>
    <property type="project" value="TreeGrafter"/>
</dbReference>
<dbReference type="PANTHER" id="PTHR34009:SF2">
    <property type="entry name" value="PROTEIN STAR"/>
    <property type="match status" value="1"/>
</dbReference>
<comment type="caution">
    <text evidence="2">The sequence shown here is derived from an EMBL/GenBank/DDBJ whole genome shotgun (WGS) entry which is preliminary data.</text>
</comment>
<dbReference type="GO" id="GO:0005789">
    <property type="term" value="C:endoplasmic reticulum membrane"/>
    <property type="evidence" value="ECO:0007669"/>
    <property type="project" value="TreeGrafter"/>
</dbReference>
<reference evidence="2" key="1">
    <citation type="submission" date="2023-11" db="EMBL/GenBank/DDBJ databases">
        <title>Genome assemblies of two species of porcelain crab, Petrolisthes cinctipes and Petrolisthes manimaculis (Anomura: Porcellanidae).</title>
        <authorList>
            <person name="Angst P."/>
        </authorList>
    </citation>
    <scope>NUCLEOTIDE SEQUENCE</scope>
    <source>
        <strain evidence="2">PB745_02</strain>
        <tissue evidence="2">Gill</tissue>
    </source>
</reference>
<dbReference type="PANTHER" id="PTHR34009">
    <property type="entry name" value="PROTEIN STAR"/>
    <property type="match status" value="1"/>
</dbReference>
<dbReference type="Proteomes" id="UP001292094">
    <property type="component" value="Unassembled WGS sequence"/>
</dbReference>
<dbReference type="EMBL" id="JAWZYT010003953">
    <property type="protein sequence ID" value="KAK4296010.1"/>
    <property type="molecule type" value="Genomic_DNA"/>
</dbReference>
<evidence type="ECO:0008006" key="4">
    <source>
        <dbReference type="Google" id="ProtNLM"/>
    </source>
</evidence>
<dbReference type="InterPro" id="IPR053202">
    <property type="entry name" value="EGF_Rcpt_Signaling_Reg"/>
</dbReference>
<dbReference type="GO" id="GO:0006888">
    <property type="term" value="P:endoplasmic reticulum to Golgi vesicle-mediated transport"/>
    <property type="evidence" value="ECO:0007669"/>
    <property type="project" value="TreeGrafter"/>
</dbReference>
<feature type="transmembrane region" description="Helical" evidence="1">
    <location>
        <begin position="28"/>
        <end position="53"/>
    </location>
</feature>